<dbReference type="InterPro" id="IPR029045">
    <property type="entry name" value="ClpP/crotonase-like_dom_sf"/>
</dbReference>
<dbReference type="EMBL" id="CAFBPW010000114">
    <property type="protein sequence ID" value="CAB5035120.1"/>
    <property type="molecule type" value="Genomic_DNA"/>
</dbReference>
<dbReference type="InterPro" id="IPR001753">
    <property type="entry name" value="Enoyl-CoA_hydra/iso"/>
</dbReference>
<evidence type="ECO:0000256" key="2">
    <source>
        <dbReference type="SAM" id="MobiDB-lite"/>
    </source>
</evidence>
<name>A0A6J7S3W3_9ZZZZ</name>
<dbReference type="EMBL" id="CAFBQW010000161">
    <property type="protein sequence ID" value="CAB5067985.1"/>
    <property type="molecule type" value="Genomic_DNA"/>
</dbReference>
<comment type="similarity">
    <text evidence="1">Belongs to the enoyl-CoA hydratase/isomerase family.</text>
</comment>
<dbReference type="PANTHER" id="PTHR43802">
    <property type="entry name" value="ENOYL-COA HYDRATASE"/>
    <property type="match status" value="1"/>
</dbReference>
<organism evidence="4">
    <name type="scientific">freshwater metagenome</name>
    <dbReference type="NCBI Taxonomy" id="449393"/>
    <lineage>
        <taxon>unclassified sequences</taxon>
        <taxon>metagenomes</taxon>
        <taxon>ecological metagenomes</taxon>
    </lineage>
</organism>
<dbReference type="SUPFAM" id="SSF52096">
    <property type="entry name" value="ClpP/crotonase"/>
    <property type="match status" value="1"/>
</dbReference>
<dbReference type="CDD" id="cd06558">
    <property type="entry name" value="crotonase-like"/>
    <property type="match status" value="1"/>
</dbReference>
<sequence>MTTPSNSDSSSDGSSGSAAENEAAVLTERQGHLLIVTLNRPERKNAINGEMLVRMLDAFIEADTNPDIRAIVLTGAGGDFCSGADLKEMAGGHQGDVAPGEIDVPARLAADPDLPWKALLRSWQPDVPIILAAEGAAIAGGTELLGATEIRVAGRSTKFGISEVKWSLYPMGGSVVRIPRQIPYTIACDLLLTGRHISAEEALQIGLIGYVVEDGEALAKAIEIGQQICENGPLSVKAILRTLRETNGMRQDEALEHEFTYGWDVFGSEDAREGPRAFKEKRKPNFQGK</sequence>
<evidence type="ECO:0000313" key="3">
    <source>
        <dbReference type="EMBL" id="CAB4805527.1"/>
    </source>
</evidence>
<evidence type="ECO:0000313" key="4">
    <source>
        <dbReference type="EMBL" id="CAB5035120.1"/>
    </source>
</evidence>
<evidence type="ECO:0000256" key="1">
    <source>
        <dbReference type="ARBA" id="ARBA00005254"/>
    </source>
</evidence>
<dbReference type="EMBL" id="CAFAAQ010000059">
    <property type="protein sequence ID" value="CAB4805527.1"/>
    <property type="molecule type" value="Genomic_DNA"/>
</dbReference>
<proteinExistence type="inferred from homology"/>
<dbReference type="InterPro" id="IPR014748">
    <property type="entry name" value="Enoyl-CoA_hydra_C"/>
</dbReference>
<accession>A0A6J7S3W3</accession>
<dbReference type="Gene3D" id="1.10.12.10">
    <property type="entry name" value="Lyase 2-enoyl-coa Hydratase, Chain A, domain 2"/>
    <property type="match status" value="1"/>
</dbReference>
<reference evidence="4" key="1">
    <citation type="submission" date="2020-05" db="EMBL/GenBank/DDBJ databases">
        <authorList>
            <person name="Chiriac C."/>
            <person name="Salcher M."/>
            <person name="Ghai R."/>
            <person name="Kavagutti S V."/>
        </authorList>
    </citation>
    <scope>NUCLEOTIDE SEQUENCE</scope>
</reference>
<gene>
    <name evidence="3" type="ORF">UFOPK3046_00819</name>
    <name evidence="4" type="ORF">UFOPK4173_01066</name>
    <name evidence="5" type="ORF">UFOPK4354_01354</name>
</gene>
<dbReference type="Pfam" id="PF00378">
    <property type="entry name" value="ECH_1"/>
    <property type="match status" value="1"/>
</dbReference>
<protein>
    <submittedName>
        <fullName evidence="4">Unannotated protein</fullName>
    </submittedName>
</protein>
<dbReference type="Gene3D" id="3.90.226.10">
    <property type="entry name" value="2-enoyl-CoA Hydratase, Chain A, domain 1"/>
    <property type="match status" value="1"/>
</dbReference>
<dbReference type="AlphaFoldDB" id="A0A6J7S3W3"/>
<dbReference type="PANTHER" id="PTHR43802:SF1">
    <property type="entry name" value="IP11341P-RELATED"/>
    <property type="match status" value="1"/>
</dbReference>
<feature type="region of interest" description="Disordered" evidence="2">
    <location>
        <begin position="1"/>
        <end position="22"/>
    </location>
</feature>
<evidence type="ECO:0000313" key="5">
    <source>
        <dbReference type="EMBL" id="CAB5067985.1"/>
    </source>
</evidence>
<dbReference type="NCBIfam" id="NF005864">
    <property type="entry name" value="PRK07799.1"/>
    <property type="match status" value="1"/>
</dbReference>